<protein>
    <submittedName>
        <fullName evidence="2">Uncharacterized protein</fullName>
    </submittedName>
</protein>
<dbReference type="RefSeq" id="WP_013060980.1">
    <property type="nucleotide sequence ID" value="NZ_CALTSQ010000013.1"/>
</dbReference>
<feature type="transmembrane region" description="Helical" evidence="1">
    <location>
        <begin position="96"/>
        <end position="119"/>
    </location>
</feature>
<evidence type="ECO:0000256" key="1">
    <source>
        <dbReference type="SAM" id="Phobius"/>
    </source>
</evidence>
<dbReference type="AlphaFoldDB" id="A0A9X2ZVY2"/>
<evidence type="ECO:0000313" key="3">
    <source>
        <dbReference type="Proteomes" id="UP001155034"/>
    </source>
</evidence>
<gene>
    <name evidence="2" type="ORF">GGP82_000995</name>
</gene>
<comment type="caution">
    <text evidence="2">The sequence shown here is derived from an EMBL/GenBank/DDBJ whole genome shotgun (WGS) entry which is preliminary data.</text>
</comment>
<keyword evidence="1" id="KW-0472">Membrane</keyword>
<dbReference type="Proteomes" id="UP001155034">
    <property type="component" value="Unassembled WGS sequence"/>
</dbReference>
<keyword evidence="1" id="KW-1133">Transmembrane helix</keyword>
<feature type="transmembrane region" description="Helical" evidence="1">
    <location>
        <begin position="6"/>
        <end position="26"/>
    </location>
</feature>
<dbReference type="EMBL" id="JANTYZ010000002">
    <property type="protein sequence ID" value="MCS3864449.1"/>
    <property type="molecule type" value="Genomic_DNA"/>
</dbReference>
<feature type="transmembrane region" description="Helical" evidence="1">
    <location>
        <begin position="56"/>
        <end position="76"/>
    </location>
</feature>
<evidence type="ECO:0000313" key="2">
    <source>
        <dbReference type="EMBL" id="MCS3864449.1"/>
    </source>
</evidence>
<reference evidence="2" key="1">
    <citation type="submission" date="2022-08" db="EMBL/GenBank/DDBJ databases">
        <title>Genomic Encyclopedia of Type Strains, Phase V (KMG-V): Genome sequencing to study the core and pangenomes of soil and plant-associated prokaryotes.</title>
        <authorList>
            <person name="Whitman W."/>
        </authorList>
    </citation>
    <scope>NUCLEOTIDE SEQUENCE</scope>
    <source>
        <strain evidence="2">SP2016B</strain>
    </source>
</reference>
<name>A0A9X2ZVY2_9BACT</name>
<accession>A0A9X2ZVY2</accession>
<proteinExistence type="predicted"/>
<organism evidence="2 3">
    <name type="scientific">Salinibacter ruber</name>
    <dbReference type="NCBI Taxonomy" id="146919"/>
    <lineage>
        <taxon>Bacteria</taxon>
        <taxon>Pseudomonadati</taxon>
        <taxon>Rhodothermota</taxon>
        <taxon>Rhodothermia</taxon>
        <taxon>Rhodothermales</taxon>
        <taxon>Salinibacteraceae</taxon>
        <taxon>Salinibacter</taxon>
    </lineage>
</organism>
<sequence>MNEILLSILVTVLGAVVTVWLGGFVVGKVASPYADQLGVDSGLKEGGRLIGYCERLLIYVFVLANAPSAIGFLVTAKSLFRFGEVTGAEKRRHTEYIIIGTLVSFAYAVTLSYLVRWVLRISA</sequence>
<dbReference type="GeneID" id="83727368"/>
<keyword evidence="1" id="KW-0812">Transmembrane</keyword>